<gene>
    <name evidence="2" type="ORF">GCM10010218_04590</name>
</gene>
<keyword evidence="3" id="KW-1185">Reference proteome</keyword>
<reference evidence="2" key="1">
    <citation type="journal article" date="2014" name="Int. J. Syst. Evol. Microbiol.">
        <title>Complete genome sequence of Corynebacterium casei LMG S-19264T (=DSM 44701T), isolated from a smear-ripened cheese.</title>
        <authorList>
            <consortium name="US DOE Joint Genome Institute (JGI-PGF)"/>
            <person name="Walter F."/>
            <person name="Albersmeier A."/>
            <person name="Kalinowski J."/>
            <person name="Ruckert C."/>
        </authorList>
    </citation>
    <scope>NUCLEOTIDE SEQUENCE</scope>
    <source>
        <strain evidence="2">JCM 4059</strain>
    </source>
</reference>
<accession>A0A919AUJ7</accession>
<sequence>MSEPRSGLLRKVRRLFLPVVSLAAALIVLGYWYMSNDVEGKLGYKPEVRAVESAKREVNSISSQVLDWMDVKGKVTEGGGMVGACDAVDPDFTTYYQVNHPWSIYDLTSGTFEQAMQNLREKLPKNGWVIKRDGHTNSQARNPEIVAFHPETHHWLTVEWAWKRSGNPPKMIIVDVDSRCYKAPEGTKL</sequence>
<organism evidence="2 3">
    <name type="scientific">Streptomyces mashuensis</name>
    <dbReference type="NCBI Taxonomy" id="33904"/>
    <lineage>
        <taxon>Bacteria</taxon>
        <taxon>Bacillati</taxon>
        <taxon>Actinomycetota</taxon>
        <taxon>Actinomycetes</taxon>
        <taxon>Kitasatosporales</taxon>
        <taxon>Streptomycetaceae</taxon>
        <taxon>Streptomyces</taxon>
    </lineage>
</organism>
<keyword evidence="1" id="KW-0472">Membrane</keyword>
<keyword evidence="1" id="KW-1133">Transmembrane helix</keyword>
<comment type="caution">
    <text evidence="2">The sequence shown here is derived from an EMBL/GenBank/DDBJ whole genome shotgun (WGS) entry which is preliminary data.</text>
</comment>
<evidence type="ECO:0000256" key="1">
    <source>
        <dbReference type="SAM" id="Phobius"/>
    </source>
</evidence>
<feature type="transmembrane region" description="Helical" evidence="1">
    <location>
        <begin position="15"/>
        <end position="34"/>
    </location>
</feature>
<dbReference type="Proteomes" id="UP000638313">
    <property type="component" value="Unassembled WGS sequence"/>
</dbReference>
<reference evidence="2" key="2">
    <citation type="submission" date="2020-09" db="EMBL/GenBank/DDBJ databases">
        <authorList>
            <person name="Sun Q."/>
            <person name="Ohkuma M."/>
        </authorList>
    </citation>
    <scope>NUCLEOTIDE SEQUENCE</scope>
    <source>
        <strain evidence="2">JCM 4059</strain>
    </source>
</reference>
<dbReference type="AlphaFoldDB" id="A0A919AUJ7"/>
<evidence type="ECO:0000313" key="3">
    <source>
        <dbReference type="Proteomes" id="UP000638313"/>
    </source>
</evidence>
<name>A0A919AUJ7_9ACTN</name>
<keyword evidence="1" id="KW-0812">Transmembrane</keyword>
<dbReference type="RefSeq" id="WP_190127638.1">
    <property type="nucleotide sequence ID" value="NZ_BNBD01000001.1"/>
</dbReference>
<proteinExistence type="predicted"/>
<dbReference type="EMBL" id="BNBD01000001">
    <property type="protein sequence ID" value="GHF26753.1"/>
    <property type="molecule type" value="Genomic_DNA"/>
</dbReference>
<protein>
    <submittedName>
        <fullName evidence="2">Uncharacterized protein</fullName>
    </submittedName>
</protein>
<evidence type="ECO:0000313" key="2">
    <source>
        <dbReference type="EMBL" id="GHF26753.1"/>
    </source>
</evidence>